<protein>
    <recommendedName>
        <fullName evidence="3">HIRAN domain-containing protein</fullName>
    </recommendedName>
</protein>
<evidence type="ECO:0000313" key="1">
    <source>
        <dbReference type="EMBL" id="MDN5210712.1"/>
    </source>
</evidence>
<comment type="caution">
    <text evidence="1">The sequence shown here is derived from an EMBL/GenBank/DDBJ whole genome shotgun (WGS) entry which is preliminary data.</text>
</comment>
<sequence length="148" mass="16907">MLIIVIIVVIAIILFIVLGKRSGKPQSAFDFNNSNIHRNRKEYVLKQGIFEVTGYNHLSDEIKEIVNSEVGYKDQVDLIAAPNNKFDPTAIKVFYNSRQIGWVAKSYAKKKTLFDTLMLGGKINAKVKLKDVQKGYRRVKVEYSIVRD</sequence>
<dbReference type="Proteomes" id="UP001172083">
    <property type="component" value="Unassembled WGS sequence"/>
</dbReference>
<dbReference type="RefSeq" id="WP_346756053.1">
    <property type="nucleotide sequence ID" value="NZ_JAUJEB010000001.1"/>
</dbReference>
<gene>
    <name evidence="1" type="ORF">QQ020_01595</name>
</gene>
<accession>A0ABT8KZ13</accession>
<organism evidence="1 2">
    <name type="scientific">Agaribacillus aureus</name>
    <dbReference type="NCBI Taxonomy" id="3051825"/>
    <lineage>
        <taxon>Bacteria</taxon>
        <taxon>Pseudomonadati</taxon>
        <taxon>Bacteroidota</taxon>
        <taxon>Cytophagia</taxon>
        <taxon>Cytophagales</taxon>
        <taxon>Splendidivirgaceae</taxon>
        <taxon>Agaribacillus</taxon>
    </lineage>
</organism>
<evidence type="ECO:0008006" key="3">
    <source>
        <dbReference type="Google" id="ProtNLM"/>
    </source>
</evidence>
<dbReference type="EMBL" id="JAUJEB010000001">
    <property type="protein sequence ID" value="MDN5210712.1"/>
    <property type="molecule type" value="Genomic_DNA"/>
</dbReference>
<dbReference type="Gene3D" id="3.30.70.2330">
    <property type="match status" value="1"/>
</dbReference>
<proteinExistence type="predicted"/>
<name>A0ABT8KZ13_9BACT</name>
<reference evidence="1" key="1">
    <citation type="submission" date="2023-06" db="EMBL/GenBank/DDBJ databases">
        <title>Genomic of Agaribacillus aureum.</title>
        <authorList>
            <person name="Wang G."/>
        </authorList>
    </citation>
    <scope>NUCLEOTIDE SEQUENCE</scope>
    <source>
        <strain evidence="1">BMA12</strain>
    </source>
</reference>
<evidence type="ECO:0000313" key="2">
    <source>
        <dbReference type="Proteomes" id="UP001172083"/>
    </source>
</evidence>
<keyword evidence="2" id="KW-1185">Reference proteome</keyword>